<dbReference type="VEuPathDB" id="FungiDB:CDV56_106422"/>
<dbReference type="Proteomes" id="UP000215305">
    <property type="component" value="Unassembled WGS sequence"/>
</dbReference>
<sequence>METSHPIPDIHACDPYLIANHNHTLSPKLAGEFPSRLLETAEGMTPFSDRLARLALLSKNVHLSDEQNTILSHCLDSIESILDPRQGLTQEIAKCRPKSVRTECAKVVIPDVPSIRHDSTDVGISSTKLASIKELTTILSEVTELGDEFKKRREESLQIYDLCNREIRRMTRAVSVLEHDVHELQTELWEETAEREGLQGDRVQVAEEWAEAMDTT</sequence>
<dbReference type="GeneID" id="38128396"/>
<dbReference type="STRING" id="41047.A0A397H4S3"/>
<dbReference type="AlphaFoldDB" id="A0A397H4S3"/>
<dbReference type="RefSeq" id="XP_026615295.1">
    <property type="nucleotide sequence ID" value="XM_026760041.1"/>
</dbReference>
<name>A0A397H4S3_ASPTH</name>
<gene>
    <name evidence="1" type="ORF">CDV56_106422</name>
</gene>
<organism evidence="1 2">
    <name type="scientific">Aspergillus thermomutatus</name>
    <name type="common">Neosartorya pseudofischeri</name>
    <dbReference type="NCBI Taxonomy" id="41047"/>
    <lineage>
        <taxon>Eukaryota</taxon>
        <taxon>Fungi</taxon>
        <taxon>Dikarya</taxon>
        <taxon>Ascomycota</taxon>
        <taxon>Pezizomycotina</taxon>
        <taxon>Eurotiomycetes</taxon>
        <taxon>Eurotiomycetidae</taxon>
        <taxon>Eurotiales</taxon>
        <taxon>Aspergillaceae</taxon>
        <taxon>Aspergillus</taxon>
        <taxon>Aspergillus subgen. Fumigati</taxon>
    </lineage>
</organism>
<keyword evidence="2" id="KW-1185">Reference proteome</keyword>
<dbReference type="OrthoDB" id="4448936at2759"/>
<dbReference type="EMBL" id="NKHU02000072">
    <property type="protein sequence ID" value="RHZ58082.1"/>
    <property type="molecule type" value="Genomic_DNA"/>
</dbReference>
<protein>
    <submittedName>
        <fullName evidence="1">Uncharacterized protein</fullName>
    </submittedName>
</protein>
<proteinExistence type="predicted"/>
<evidence type="ECO:0000313" key="2">
    <source>
        <dbReference type="Proteomes" id="UP000215305"/>
    </source>
</evidence>
<comment type="caution">
    <text evidence="1">The sequence shown here is derived from an EMBL/GenBank/DDBJ whole genome shotgun (WGS) entry which is preliminary data.</text>
</comment>
<accession>A0A397H4S3</accession>
<evidence type="ECO:0000313" key="1">
    <source>
        <dbReference type="EMBL" id="RHZ58082.1"/>
    </source>
</evidence>
<reference evidence="1" key="1">
    <citation type="submission" date="2018-08" db="EMBL/GenBank/DDBJ databases">
        <title>Draft genome sequence of azole-resistant Aspergillus thermomutatus (Neosartorya pseudofischeri) strain HMR AF 39, isolated from a human nasal aspirate.</title>
        <authorList>
            <person name="Parent-Michaud M."/>
            <person name="Dufresne P.J."/>
            <person name="Fournier E."/>
            <person name="Martineau C."/>
            <person name="Moreira S."/>
            <person name="Perkins V."/>
            <person name="De Repentigny L."/>
            <person name="Dufresne S.F."/>
        </authorList>
    </citation>
    <scope>NUCLEOTIDE SEQUENCE [LARGE SCALE GENOMIC DNA]</scope>
    <source>
        <strain evidence="1">HMR AF 39</strain>
    </source>
</reference>